<dbReference type="CDD" id="cd04301">
    <property type="entry name" value="NAT_SF"/>
    <property type="match status" value="1"/>
</dbReference>
<dbReference type="PANTHER" id="PTHR43451">
    <property type="entry name" value="ACETYLTRANSFERASE (GNAT) FAMILY PROTEIN"/>
    <property type="match status" value="1"/>
</dbReference>
<dbReference type="InterPro" id="IPR016181">
    <property type="entry name" value="Acyl_CoA_acyltransferase"/>
</dbReference>
<dbReference type="GO" id="GO:0016747">
    <property type="term" value="F:acyltransferase activity, transferring groups other than amino-acyl groups"/>
    <property type="evidence" value="ECO:0007669"/>
    <property type="project" value="InterPro"/>
</dbReference>
<dbReference type="Proteomes" id="UP000305541">
    <property type="component" value="Unassembled WGS sequence"/>
</dbReference>
<dbReference type="Pfam" id="PF13673">
    <property type="entry name" value="Acetyltransf_10"/>
    <property type="match status" value="1"/>
</dbReference>
<gene>
    <name evidence="2" type="ORF">FEZ51_02300</name>
</gene>
<sequence>MYKLRNYVQSDSIDVLSLFIDTIRTVNSKDYNHQQIEAWIKVDADKLNRDLLSSHSKVITKNDAVLGFANIDDTGYIDMFYIHAKHQGNGLGSLLLKALESETNSAIIFVHASITARPFFEQRGYQVKHRNVVYVRGQEFINYTMFKQR</sequence>
<evidence type="ECO:0000259" key="1">
    <source>
        <dbReference type="PROSITE" id="PS51186"/>
    </source>
</evidence>
<feature type="domain" description="N-acetyltransferase" evidence="1">
    <location>
        <begin position="2"/>
        <end position="149"/>
    </location>
</feature>
<dbReference type="SUPFAM" id="SSF55729">
    <property type="entry name" value="Acyl-CoA N-acyltransferases (Nat)"/>
    <property type="match status" value="1"/>
</dbReference>
<organism evidence="2 3">
    <name type="scientific">Pediococcus stilesii</name>
    <dbReference type="NCBI Taxonomy" id="331679"/>
    <lineage>
        <taxon>Bacteria</taxon>
        <taxon>Bacillati</taxon>
        <taxon>Bacillota</taxon>
        <taxon>Bacilli</taxon>
        <taxon>Lactobacillales</taxon>
        <taxon>Lactobacillaceae</taxon>
        <taxon>Pediococcus</taxon>
    </lineage>
</organism>
<comment type="caution">
    <text evidence="2">The sequence shown here is derived from an EMBL/GenBank/DDBJ whole genome shotgun (WGS) entry which is preliminary data.</text>
</comment>
<proteinExistence type="predicted"/>
<dbReference type="RefSeq" id="WP_138473856.1">
    <property type="nucleotide sequence ID" value="NZ_VBTH01000003.1"/>
</dbReference>
<dbReference type="PROSITE" id="PS51186">
    <property type="entry name" value="GNAT"/>
    <property type="match status" value="1"/>
</dbReference>
<name>A0A5R9BWL5_9LACO</name>
<dbReference type="InterPro" id="IPR052564">
    <property type="entry name" value="N-acetyltrans/Recomb-assoc"/>
</dbReference>
<evidence type="ECO:0000313" key="3">
    <source>
        <dbReference type="Proteomes" id="UP000305541"/>
    </source>
</evidence>
<dbReference type="PANTHER" id="PTHR43451:SF1">
    <property type="entry name" value="ACETYLTRANSFERASE"/>
    <property type="match status" value="1"/>
</dbReference>
<protein>
    <submittedName>
        <fullName evidence="2">GNAT family N-acetyltransferase</fullName>
    </submittedName>
</protein>
<dbReference type="Gene3D" id="3.40.630.30">
    <property type="match status" value="1"/>
</dbReference>
<keyword evidence="2" id="KW-0808">Transferase</keyword>
<dbReference type="EMBL" id="VBTH01000003">
    <property type="protein sequence ID" value="TLQ05094.1"/>
    <property type="molecule type" value="Genomic_DNA"/>
</dbReference>
<dbReference type="InterPro" id="IPR000182">
    <property type="entry name" value="GNAT_dom"/>
</dbReference>
<evidence type="ECO:0000313" key="2">
    <source>
        <dbReference type="EMBL" id="TLQ05094.1"/>
    </source>
</evidence>
<dbReference type="OrthoDB" id="424368at2"/>
<dbReference type="AlphaFoldDB" id="A0A5R9BWL5"/>
<accession>A0A5R9BWL5</accession>
<reference evidence="2 3" key="1">
    <citation type="submission" date="2019-05" db="EMBL/GenBank/DDBJ databases">
        <title>The metagenome of a microbial culture collection derived from dairy environment covers the genomic content of the human microbiome.</title>
        <authorList>
            <person name="Roder T."/>
            <person name="Wuthrich D."/>
            <person name="Sattari Z."/>
            <person name="Von Ah U."/>
            <person name="Bar C."/>
            <person name="Ronchi F."/>
            <person name="Macpherson A.J."/>
            <person name="Ganal-Vonarburg S.C."/>
            <person name="Bruggmann R."/>
            <person name="Vergeres G."/>
        </authorList>
    </citation>
    <scope>NUCLEOTIDE SEQUENCE [LARGE SCALE GENOMIC DNA]</scope>
    <source>
        <strain evidence="2 3">FAM 18815</strain>
    </source>
</reference>